<protein>
    <recommendedName>
        <fullName evidence="8">Helicase C-terminal domain-containing protein</fullName>
    </recommendedName>
</protein>
<evidence type="ECO:0000256" key="1">
    <source>
        <dbReference type="ARBA" id="ARBA00022603"/>
    </source>
</evidence>
<evidence type="ECO:0000259" key="8">
    <source>
        <dbReference type="PROSITE" id="PS51194"/>
    </source>
</evidence>
<name>A0A7S1I5D8_9EUGL</name>
<dbReference type="GO" id="GO:0008094">
    <property type="term" value="F:ATP-dependent activity, acting on DNA"/>
    <property type="evidence" value="ECO:0007669"/>
    <property type="project" value="TreeGrafter"/>
</dbReference>
<feature type="compositionally biased region" description="Basic and acidic residues" evidence="7">
    <location>
        <begin position="1335"/>
        <end position="1344"/>
    </location>
</feature>
<feature type="region of interest" description="Disordered" evidence="7">
    <location>
        <begin position="1292"/>
        <end position="1344"/>
    </location>
</feature>
<dbReference type="InterPro" id="IPR027417">
    <property type="entry name" value="P-loop_NTPase"/>
</dbReference>
<keyword evidence="2" id="KW-0808">Transferase</keyword>
<evidence type="ECO:0000256" key="7">
    <source>
        <dbReference type="SAM" id="MobiDB-lite"/>
    </source>
</evidence>
<dbReference type="GO" id="GO:0006281">
    <property type="term" value="P:DNA repair"/>
    <property type="evidence" value="ECO:0007669"/>
    <property type="project" value="TreeGrafter"/>
</dbReference>
<dbReference type="SUPFAM" id="SSF53335">
    <property type="entry name" value="S-adenosyl-L-methionine-dependent methyltransferases"/>
    <property type="match status" value="1"/>
</dbReference>
<reference evidence="9" key="1">
    <citation type="submission" date="2021-01" db="EMBL/GenBank/DDBJ databases">
        <authorList>
            <person name="Corre E."/>
            <person name="Pelletier E."/>
            <person name="Niang G."/>
            <person name="Scheremetjew M."/>
            <person name="Finn R."/>
            <person name="Kale V."/>
            <person name="Holt S."/>
            <person name="Cochrane G."/>
            <person name="Meng A."/>
            <person name="Brown T."/>
            <person name="Cohen L."/>
        </authorList>
    </citation>
    <scope>NUCLEOTIDE SEQUENCE</scope>
    <source>
        <strain evidence="9">NIES-381</strain>
    </source>
</reference>
<dbReference type="PANTHER" id="PTHR45626:SF26">
    <property type="entry name" value="FAMILY HELICASE, PUTATIVE (AFU_ORTHOLOGUE AFUA_2G09120)-RELATED"/>
    <property type="match status" value="1"/>
</dbReference>
<dbReference type="InterPro" id="IPR050628">
    <property type="entry name" value="SNF2_RAD54_helicase_TF"/>
</dbReference>
<dbReference type="PANTHER" id="PTHR45626">
    <property type="entry name" value="TRANSCRIPTION TERMINATION FACTOR 2-RELATED"/>
    <property type="match status" value="1"/>
</dbReference>
<dbReference type="InterPro" id="IPR038718">
    <property type="entry name" value="SNF2-like_sf"/>
</dbReference>
<evidence type="ECO:0000256" key="5">
    <source>
        <dbReference type="ARBA" id="ARBA00022840"/>
    </source>
</evidence>
<evidence type="ECO:0000256" key="2">
    <source>
        <dbReference type="ARBA" id="ARBA00022679"/>
    </source>
</evidence>
<accession>A0A7S1I5D8</accession>
<dbReference type="GO" id="GO:0005524">
    <property type="term" value="F:ATP binding"/>
    <property type="evidence" value="ECO:0007669"/>
    <property type="project" value="UniProtKB-KW"/>
</dbReference>
<dbReference type="InterPro" id="IPR014001">
    <property type="entry name" value="Helicase_ATP-bd"/>
</dbReference>
<dbReference type="Gene3D" id="3.40.50.150">
    <property type="entry name" value="Vaccinia Virus protein VP39"/>
    <property type="match status" value="1"/>
</dbReference>
<dbReference type="GO" id="GO:0005634">
    <property type="term" value="C:nucleus"/>
    <property type="evidence" value="ECO:0007669"/>
    <property type="project" value="TreeGrafter"/>
</dbReference>
<evidence type="ECO:0000256" key="3">
    <source>
        <dbReference type="ARBA" id="ARBA00022741"/>
    </source>
</evidence>
<dbReference type="InterPro" id="IPR000330">
    <property type="entry name" value="SNF2_N"/>
</dbReference>
<keyword evidence="3" id="KW-0547">Nucleotide-binding</keyword>
<feature type="domain" description="Helicase C-terminal" evidence="8">
    <location>
        <begin position="1786"/>
        <end position="1949"/>
    </location>
</feature>
<dbReference type="SMART" id="SM00487">
    <property type="entry name" value="DEXDc"/>
    <property type="match status" value="1"/>
</dbReference>
<feature type="compositionally biased region" description="Acidic residues" evidence="7">
    <location>
        <begin position="1310"/>
        <end position="1320"/>
    </location>
</feature>
<proteinExistence type="predicted"/>
<gene>
    <name evidence="9" type="ORF">EGYM00392_LOCUS12756</name>
</gene>
<dbReference type="Gene3D" id="3.40.50.300">
    <property type="entry name" value="P-loop containing nucleotide triphosphate hydrolases"/>
    <property type="match status" value="1"/>
</dbReference>
<keyword evidence="1" id="KW-0489">Methyltransferase</keyword>
<feature type="coiled-coil region" evidence="6">
    <location>
        <begin position="1661"/>
        <end position="1688"/>
    </location>
</feature>
<keyword evidence="5" id="KW-0067">ATP-binding</keyword>
<sequence>MFDHLVNQAPGLVQLAKALDRPLRVATMCSGTESPVLALQMMQRALDVNHGVRLGLDHVFSCEIEPFKQAYIERNFAPPILFRDIRELGQPEATTAYGAKVPVPGDCDMLVAGASCVDYSNLNNEKKDLEAAGESGQTFRGMMKWVEKFQPPIVILENVCGAPWDKVKKAFEDKGYEADYQRVDTKFHYIPHTRTRVYLFATLAKGKRLTSKWLGMVKALERPSSSTLEAFLLPSDDPRVHNARRALAAPAAECGRTRTDWSRCESRHQRARLEEELGQKRPLTGWEEGGRCNLPDYAWKDWGKAQTDRVLDLMDIDHLRQAALGQDSAYKTLVWNLSQNVDRTTGSVRPGICPCLTPCMVPYVTNRGGPVVGLEALSLQGIPVDDLLLTKETQDQMADLAGNAMTTTVVGTCMVAALVLTQDHLLRCKRASRSAGHPSARDPLERSKPVELSCHDQLKEVPLVLTRGQATPLPEVLQGAQRSARKCICEARDGLAQSLLQCTDCGHSACSGCAGRPEHSYAPLTLDRLLPRDFEAILKAALPMLVRVDGLAAVDWAALRPPAPDCGQDLWNGWVEAVRRLGQAEFRFQRLYRAEVWTATYMSPEGRLELTLHDHAPEWSLTARPPDAPGPLRSQLLRPVARLRVDKAGQSIIEGAWELFLPLTKAVEVTVQGHGDQVDTWEARLGLQGKWAGTKRWNRLKVTAPPETEALLDGAITGDYRLHERCGTAMGSLHKKQTAAGERPMYLFLDPTRSGLPDQDYFVFAHSHRRLVFGEQRGEVARLDPSWRVGNCTDKPCAVTCHVSGRWHAVPEHVRFHMVATDGAHVATPPAALRIDLTADACAKPAAIVRCQVPLANPDERLWPQGRWERLDLLRSKAHFDDMAWFTQRLGIPAALRDWVRGTIRAAHTGRCGRCAPSPPDLVWVNTGRKLEPREDVKQAGAYEQALKHRPQPFVVQLRLDGRLAQVHIALNVPSLAHSALACFPARLRSAEGDVHFSWRLSEHLEHTEPLAPLRLTSNRHDPSTQQPPHFKKYPLRPEQLRSLSWMLGQEAAAAPFVQEEVIEAVLPQFGWRAEARVELPSLVRGGIVADQVGYGKTAITLGLIDSAPRPAPPVPAGVAKGHVPVGATLILCPGHLMRQWPNEVAKFMGKAMEGRKMVTLKTIADLNRLTIKDVQDADIVVAAIQIFRQDLYYKRLSALAGGDELPHKHGRHFDIIYGQTCEALERQVEALQTQGAKPVWEAVTAARRNRAETMAAAVELDAACGNTAKRLAVGKKATYKADEAYQATRAETKGNKRKAKAKGQAGESDSSDVDDEDDAPATKKAKGSAGVPSKAKEEEDPWGLREGKVRDNWGCLRCPPLELFAWARVVVDEFTYLQERDREVVCSGLQATFRWCLSGTPPTSNFEDVRGMARFLGLHLGVAEEKEKDKERTAAERFRFFHEVRTHAWHARRHVVAQQFMDRYVRQNIAEIDEIKAEEHLQQVTLTPAERAIYLELEHHLQAIDMKSKKTIKGRKGGEGDRESRLRSVLGASGSAEEALLKRCSHYDLDGNSVSAEAACQAIVACRQKQLDLCAAELRTEVDSAFKMYEDLAQQDPSYGQSEDEPFKRWQQALKLTGKEGCGDAEANAQLNAILAAAIEGAKKRKKAGAGAKSGAGKQTKAAEEALNALKWELRELVHQLRRLQKEMVGRIRSLRYFKAVRDLQGKGLDVACPACGAERVPVEKQVIFSCCGHLGCSVCMFEFAEKNECPVEGCTVPIRASNAIRVVDLGADQAHEAGGKYGTKLKKVVSLIKSLPATDRVLVFVQFPDLMQQVADAMDSVGLKALQLKGSVHTKTAALDEMQSEAEGNARVLLLNTGDESASGANLTNCNHAIFVHPLLMPTQQGYTACETQAIGRIRRYGQEKTVHVWRFIANATIDVDILRQRSRAWDHDMKTQGPPALAADDGAPPASPVSLPEMTCDFPTATRKREVPAPNSPVSKKAKTEDPPAVIAAGRKADQTQCPKAVESPRRSPRKAPAKAAPGSGKKANPAKKGSLMGFFKKS</sequence>
<evidence type="ECO:0000256" key="4">
    <source>
        <dbReference type="ARBA" id="ARBA00022801"/>
    </source>
</evidence>
<dbReference type="EMBL" id="HBGA01035116">
    <property type="protein sequence ID" value="CAD9001675.1"/>
    <property type="molecule type" value="Transcribed_RNA"/>
</dbReference>
<dbReference type="InterPro" id="IPR001650">
    <property type="entry name" value="Helicase_C-like"/>
</dbReference>
<keyword evidence="4" id="KW-0378">Hydrolase</keyword>
<dbReference type="InterPro" id="IPR049730">
    <property type="entry name" value="SNF2/RAD54-like_C"/>
</dbReference>
<dbReference type="GO" id="GO:0032259">
    <property type="term" value="P:methylation"/>
    <property type="evidence" value="ECO:0007669"/>
    <property type="project" value="UniProtKB-KW"/>
</dbReference>
<dbReference type="InterPro" id="IPR001525">
    <property type="entry name" value="C5_MeTfrase"/>
</dbReference>
<feature type="compositionally biased region" description="Low complexity" evidence="7">
    <location>
        <begin position="1940"/>
        <end position="1951"/>
    </location>
</feature>
<dbReference type="Pfam" id="PF00176">
    <property type="entry name" value="SNF2-rel_dom"/>
    <property type="match status" value="2"/>
</dbReference>
<keyword evidence="6" id="KW-0175">Coiled coil</keyword>
<organism evidence="9">
    <name type="scientific">Eutreptiella gymnastica</name>
    <dbReference type="NCBI Taxonomy" id="73025"/>
    <lineage>
        <taxon>Eukaryota</taxon>
        <taxon>Discoba</taxon>
        <taxon>Euglenozoa</taxon>
        <taxon>Euglenida</taxon>
        <taxon>Spirocuta</taxon>
        <taxon>Euglenophyceae</taxon>
        <taxon>Eutreptiales</taxon>
        <taxon>Eutreptiaceae</taxon>
        <taxon>Eutreptiella</taxon>
    </lineage>
</organism>
<evidence type="ECO:0000256" key="6">
    <source>
        <dbReference type="SAM" id="Coils"/>
    </source>
</evidence>
<dbReference type="SUPFAM" id="SSF52540">
    <property type="entry name" value="P-loop containing nucleoside triphosphate hydrolases"/>
    <property type="match status" value="2"/>
</dbReference>
<dbReference type="GO" id="GO:0016787">
    <property type="term" value="F:hydrolase activity"/>
    <property type="evidence" value="ECO:0007669"/>
    <property type="project" value="UniProtKB-KW"/>
</dbReference>
<dbReference type="PROSITE" id="PS51194">
    <property type="entry name" value="HELICASE_CTER"/>
    <property type="match status" value="1"/>
</dbReference>
<dbReference type="CDD" id="cd18793">
    <property type="entry name" value="SF2_C_SNF"/>
    <property type="match status" value="1"/>
</dbReference>
<feature type="compositionally biased region" description="Low complexity" evidence="7">
    <location>
        <begin position="2021"/>
        <end position="2037"/>
    </location>
</feature>
<dbReference type="Gene3D" id="3.40.50.10810">
    <property type="entry name" value="Tandem AAA-ATPase domain"/>
    <property type="match status" value="2"/>
</dbReference>
<dbReference type="GO" id="GO:0008168">
    <property type="term" value="F:methyltransferase activity"/>
    <property type="evidence" value="ECO:0007669"/>
    <property type="project" value="UniProtKB-KW"/>
</dbReference>
<dbReference type="Pfam" id="PF00145">
    <property type="entry name" value="DNA_methylase"/>
    <property type="match status" value="1"/>
</dbReference>
<evidence type="ECO:0000313" key="9">
    <source>
        <dbReference type="EMBL" id="CAD9001675.1"/>
    </source>
</evidence>
<dbReference type="InterPro" id="IPR029063">
    <property type="entry name" value="SAM-dependent_MTases_sf"/>
</dbReference>
<feature type="region of interest" description="Disordered" evidence="7">
    <location>
        <begin position="1934"/>
        <end position="2046"/>
    </location>
</feature>